<gene>
    <name evidence="1" type="ORF">L6164_001010</name>
</gene>
<protein>
    <submittedName>
        <fullName evidence="1">Uncharacterized protein</fullName>
    </submittedName>
</protein>
<evidence type="ECO:0000313" key="1">
    <source>
        <dbReference type="EMBL" id="KAI4357035.1"/>
    </source>
</evidence>
<accession>A0ACB9QEJ7</accession>
<name>A0ACB9QEJ7_BAUVA</name>
<organism evidence="1 2">
    <name type="scientific">Bauhinia variegata</name>
    <name type="common">Purple orchid tree</name>
    <name type="synonym">Phanera variegata</name>
    <dbReference type="NCBI Taxonomy" id="167791"/>
    <lineage>
        <taxon>Eukaryota</taxon>
        <taxon>Viridiplantae</taxon>
        <taxon>Streptophyta</taxon>
        <taxon>Embryophyta</taxon>
        <taxon>Tracheophyta</taxon>
        <taxon>Spermatophyta</taxon>
        <taxon>Magnoliopsida</taxon>
        <taxon>eudicotyledons</taxon>
        <taxon>Gunneridae</taxon>
        <taxon>Pentapetalae</taxon>
        <taxon>rosids</taxon>
        <taxon>fabids</taxon>
        <taxon>Fabales</taxon>
        <taxon>Fabaceae</taxon>
        <taxon>Cercidoideae</taxon>
        <taxon>Cercideae</taxon>
        <taxon>Bauhiniinae</taxon>
        <taxon>Bauhinia</taxon>
    </lineage>
</organism>
<proteinExistence type="predicted"/>
<dbReference type="Proteomes" id="UP000828941">
    <property type="component" value="Chromosome 1"/>
</dbReference>
<comment type="caution">
    <text evidence="1">The sequence shown here is derived from an EMBL/GenBank/DDBJ whole genome shotgun (WGS) entry which is preliminary data.</text>
</comment>
<evidence type="ECO:0000313" key="2">
    <source>
        <dbReference type="Proteomes" id="UP000828941"/>
    </source>
</evidence>
<dbReference type="EMBL" id="CM039426">
    <property type="protein sequence ID" value="KAI4357035.1"/>
    <property type="molecule type" value="Genomic_DNA"/>
</dbReference>
<keyword evidence="2" id="KW-1185">Reference proteome</keyword>
<reference evidence="1 2" key="1">
    <citation type="journal article" date="2022" name="DNA Res.">
        <title>Chromosomal-level genome assembly of the orchid tree Bauhinia variegata (Leguminosae; Cercidoideae) supports the allotetraploid origin hypothesis of Bauhinia.</title>
        <authorList>
            <person name="Zhong Y."/>
            <person name="Chen Y."/>
            <person name="Zheng D."/>
            <person name="Pang J."/>
            <person name="Liu Y."/>
            <person name="Luo S."/>
            <person name="Meng S."/>
            <person name="Qian L."/>
            <person name="Wei D."/>
            <person name="Dai S."/>
            <person name="Zhou R."/>
        </authorList>
    </citation>
    <scope>NUCLEOTIDE SEQUENCE [LARGE SCALE GENOMIC DNA]</scope>
    <source>
        <strain evidence="1">BV-YZ2020</strain>
    </source>
</reference>
<sequence length="231" mass="26429">MLDQATLDDLLVSGHDMGVYYDVNLVIRLIRVFADECDINGCGGVALQKLKRVGRLIDKYLREISPDQNLKISKFLAVAECLPDCSRDCFDGVYRAIDIYLESHPTISSEERSRLCRCLNYKKLSFEACKELAKNPKIPPRIAMEALISQQTKISKAGTVLEIQGMDPSQIILQEETDSDSFSEEKEDMRLNIKRMQWKVVELEKLCRDMKGQMERLVKPSRARATPSWFC</sequence>